<dbReference type="Gene3D" id="1.20.1280.50">
    <property type="match status" value="1"/>
</dbReference>
<dbReference type="SUPFAM" id="SSF81901">
    <property type="entry name" value="HCP-like"/>
    <property type="match status" value="1"/>
</dbReference>
<dbReference type="PANTHER" id="PTHR45088">
    <property type="entry name" value="OSJNBA0022H21.17 PROTEIN"/>
    <property type="match status" value="1"/>
</dbReference>
<comment type="caution">
    <text evidence="3">The sequence shown here is derived from an EMBL/GenBank/DDBJ whole genome shotgun (WGS) entry which is preliminary data.</text>
</comment>
<dbReference type="SMART" id="SM00671">
    <property type="entry name" value="SEL1"/>
    <property type="match status" value="4"/>
</dbReference>
<protein>
    <submittedName>
        <fullName evidence="3">Putative 43kDa postsynaptic protein</fullName>
    </submittedName>
</protein>
<evidence type="ECO:0000259" key="2">
    <source>
        <dbReference type="PROSITE" id="PS50181"/>
    </source>
</evidence>
<dbReference type="AlphaFoldDB" id="A0A2P6PI48"/>
<keyword evidence="1" id="KW-0802">TPR repeat</keyword>
<evidence type="ECO:0000313" key="3">
    <source>
        <dbReference type="EMBL" id="PRQ21588.1"/>
    </source>
</evidence>
<dbReference type="Pfam" id="PF00646">
    <property type="entry name" value="F-box"/>
    <property type="match status" value="1"/>
</dbReference>
<dbReference type="PROSITE" id="PS50005">
    <property type="entry name" value="TPR"/>
    <property type="match status" value="1"/>
</dbReference>
<accession>A0A2P6PI48</accession>
<name>A0A2P6PI48_ROSCH</name>
<dbReference type="InterPro" id="IPR006597">
    <property type="entry name" value="Sel1-like"/>
</dbReference>
<dbReference type="Proteomes" id="UP000238479">
    <property type="component" value="Chromosome 7"/>
</dbReference>
<dbReference type="InterPro" id="IPR001810">
    <property type="entry name" value="F-box_dom"/>
</dbReference>
<keyword evidence="4" id="KW-1185">Reference proteome</keyword>
<evidence type="ECO:0000256" key="1">
    <source>
        <dbReference type="PROSITE-ProRule" id="PRU00339"/>
    </source>
</evidence>
<dbReference type="Gene3D" id="1.25.40.10">
    <property type="entry name" value="Tetratricopeptide repeat domain"/>
    <property type="match status" value="1"/>
</dbReference>
<dbReference type="OrthoDB" id="272077at2759"/>
<sequence length="275" mass="31370">MRKRNRWERRETTAFPLLNTKQGGELHHKIFWKTSNRFSTSSPRDFSDLPQELVTKIGASLSYGNLKAASLVCKSWCDALRPARKAMKYKEYERWGKQFKQGLCGFLPNIHNALKMFLKAAEYGSTRAMVDAGLIYWKRGEKDKACDLYRRAAELGDRNAQFNLGLSYVPVQPPPEEAIKWLSLAAFQGHAGAQYQLAHCLRQGGNMEEAAGWCLRAAEGGYVRAMYNVSMCYKYGEGLVQCDHQARKWMKLAADCGHIKAQDYVLRHQKVYSIV</sequence>
<dbReference type="EMBL" id="PDCK01000045">
    <property type="protein sequence ID" value="PRQ21588.1"/>
    <property type="molecule type" value="Genomic_DNA"/>
</dbReference>
<dbReference type="Pfam" id="PF08238">
    <property type="entry name" value="Sel1"/>
    <property type="match status" value="5"/>
</dbReference>
<dbReference type="Gramene" id="PRQ21588">
    <property type="protein sequence ID" value="PRQ21588"/>
    <property type="gene ID" value="RchiOBHm_Chr7g0240871"/>
</dbReference>
<dbReference type="PROSITE" id="PS50181">
    <property type="entry name" value="FBOX"/>
    <property type="match status" value="1"/>
</dbReference>
<dbReference type="STRING" id="74649.A0A2P6PI48"/>
<dbReference type="InterPro" id="IPR011990">
    <property type="entry name" value="TPR-like_helical_dom_sf"/>
</dbReference>
<dbReference type="InterPro" id="IPR019734">
    <property type="entry name" value="TPR_rpt"/>
</dbReference>
<dbReference type="OMA" id="YRSETSH"/>
<gene>
    <name evidence="3" type="ORF">RchiOBHm_Chr7g0240871</name>
</gene>
<dbReference type="PANTHER" id="PTHR45088:SF1">
    <property type="entry name" value="OS04G0476000 PROTEIN"/>
    <property type="match status" value="1"/>
</dbReference>
<feature type="repeat" description="TPR" evidence="1">
    <location>
        <begin position="126"/>
        <end position="159"/>
    </location>
</feature>
<organism evidence="3 4">
    <name type="scientific">Rosa chinensis</name>
    <name type="common">China rose</name>
    <dbReference type="NCBI Taxonomy" id="74649"/>
    <lineage>
        <taxon>Eukaryota</taxon>
        <taxon>Viridiplantae</taxon>
        <taxon>Streptophyta</taxon>
        <taxon>Embryophyta</taxon>
        <taxon>Tracheophyta</taxon>
        <taxon>Spermatophyta</taxon>
        <taxon>Magnoliopsida</taxon>
        <taxon>eudicotyledons</taxon>
        <taxon>Gunneridae</taxon>
        <taxon>Pentapetalae</taxon>
        <taxon>rosids</taxon>
        <taxon>fabids</taxon>
        <taxon>Rosales</taxon>
        <taxon>Rosaceae</taxon>
        <taxon>Rosoideae</taxon>
        <taxon>Rosoideae incertae sedis</taxon>
        <taxon>Rosa</taxon>
    </lineage>
</organism>
<feature type="domain" description="F-box" evidence="2">
    <location>
        <begin position="43"/>
        <end position="92"/>
    </location>
</feature>
<proteinExistence type="predicted"/>
<dbReference type="InterPro" id="IPR053301">
    <property type="entry name" value="F-box_motif"/>
</dbReference>
<evidence type="ECO:0000313" key="4">
    <source>
        <dbReference type="Proteomes" id="UP000238479"/>
    </source>
</evidence>
<dbReference type="SUPFAM" id="SSF81383">
    <property type="entry name" value="F-box domain"/>
    <property type="match status" value="1"/>
</dbReference>
<dbReference type="InterPro" id="IPR036047">
    <property type="entry name" value="F-box-like_dom_sf"/>
</dbReference>
<reference evidence="3 4" key="1">
    <citation type="journal article" date="2018" name="Nat. Genet.">
        <title>The Rosa genome provides new insights in the design of modern roses.</title>
        <authorList>
            <person name="Bendahmane M."/>
        </authorList>
    </citation>
    <scope>NUCLEOTIDE SEQUENCE [LARGE SCALE GENOMIC DNA]</scope>
    <source>
        <strain evidence="4">cv. Old Blush</strain>
    </source>
</reference>